<feature type="chain" id="PRO_5035759305" evidence="1">
    <location>
        <begin position="23"/>
        <end position="82"/>
    </location>
</feature>
<dbReference type="OrthoDB" id="10574711at2759"/>
<comment type="caution">
    <text evidence="2">The sequence shown here is derived from an EMBL/GenBank/DDBJ whole genome shotgun (WGS) entry which is preliminary data.</text>
</comment>
<gene>
    <name evidence="2" type="ORF">CUNI_LOCUS6196</name>
</gene>
<accession>A0A8S3YWM8</accession>
<organism evidence="2 3">
    <name type="scientific">Candidula unifasciata</name>
    <dbReference type="NCBI Taxonomy" id="100452"/>
    <lineage>
        <taxon>Eukaryota</taxon>
        <taxon>Metazoa</taxon>
        <taxon>Spiralia</taxon>
        <taxon>Lophotrochozoa</taxon>
        <taxon>Mollusca</taxon>
        <taxon>Gastropoda</taxon>
        <taxon>Heterobranchia</taxon>
        <taxon>Euthyneura</taxon>
        <taxon>Panpulmonata</taxon>
        <taxon>Eupulmonata</taxon>
        <taxon>Stylommatophora</taxon>
        <taxon>Helicina</taxon>
        <taxon>Helicoidea</taxon>
        <taxon>Geomitridae</taxon>
        <taxon>Candidula</taxon>
    </lineage>
</organism>
<evidence type="ECO:0000313" key="3">
    <source>
        <dbReference type="Proteomes" id="UP000678393"/>
    </source>
</evidence>
<dbReference type="AlphaFoldDB" id="A0A8S3YWM8"/>
<evidence type="ECO:0000256" key="1">
    <source>
        <dbReference type="SAM" id="SignalP"/>
    </source>
</evidence>
<keyword evidence="3" id="KW-1185">Reference proteome</keyword>
<reference evidence="2" key="1">
    <citation type="submission" date="2021-04" db="EMBL/GenBank/DDBJ databases">
        <authorList>
            <consortium name="Molecular Ecology Group"/>
        </authorList>
    </citation>
    <scope>NUCLEOTIDE SEQUENCE</scope>
</reference>
<dbReference type="EMBL" id="CAJHNH020000942">
    <property type="protein sequence ID" value="CAG5120638.1"/>
    <property type="molecule type" value="Genomic_DNA"/>
</dbReference>
<proteinExistence type="predicted"/>
<dbReference type="Proteomes" id="UP000678393">
    <property type="component" value="Unassembled WGS sequence"/>
</dbReference>
<sequence>VNDSTLGLSLLSILFHLYQIDPNSPQCESTWILVERLTQQAVEGVVKADKLLEEAKAQRRLVDVSVQTQVFTLSGYSLCFLN</sequence>
<feature type="non-terminal residue" evidence="2">
    <location>
        <position position="82"/>
    </location>
</feature>
<protein>
    <submittedName>
        <fullName evidence="2">Uncharacterized protein</fullName>
    </submittedName>
</protein>
<feature type="signal peptide" evidence="1">
    <location>
        <begin position="1"/>
        <end position="22"/>
    </location>
</feature>
<evidence type="ECO:0000313" key="2">
    <source>
        <dbReference type="EMBL" id="CAG5120638.1"/>
    </source>
</evidence>
<feature type="non-terminal residue" evidence="2">
    <location>
        <position position="1"/>
    </location>
</feature>
<name>A0A8S3YWM8_9EUPU</name>
<keyword evidence="1" id="KW-0732">Signal</keyword>